<evidence type="ECO:0000259" key="1">
    <source>
        <dbReference type="Pfam" id="PF13472"/>
    </source>
</evidence>
<evidence type="ECO:0000313" key="2">
    <source>
        <dbReference type="EMBL" id="GAX25033.1"/>
    </source>
</evidence>
<reference evidence="2 3" key="1">
    <citation type="journal article" date="2015" name="Plant Cell">
        <title>Oil accumulation by the oleaginous diatom Fistulifera solaris as revealed by the genome and transcriptome.</title>
        <authorList>
            <person name="Tanaka T."/>
            <person name="Maeda Y."/>
            <person name="Veluchamy A."/>
            <person name="Tanaka M."/>
            <person name="Abida H."/>
            <person name="Marechal E."/>
            <person name="Bowler C."/>
            <person name="Muto M."/>
            <person name="Sunaga Y."/>
            <person name="Tanaka M."/>
            <person name="Yoshino T."/>
            <person name="Taniguchi T."/>
            <person name="Fukuda Y."/>
            <person name="Nemoto M."/>
            <person name="Matsumoto M."/>
            <person name="Wong P.S."/>
            <person name="Aburatani S."/>
            <person name="Fujibuchi W."/>
        </authorList>
    </citation>
    <scope>NUCLEOTIDE SEQUENCE [LARGE SCALE GENOMIC DNA]</scope>
    <source>
        <strain evidence="2 3">JPCC DA0580</strain>
    </source>
</reference>
<dbReference type="PANTHER" id="PTHR30383">
    <property type="entry name" value="THIOESTERASE 1/PROTEASE 1/LYSOPHOSPHOLIPASE L1"/>
    <property type="match status" value="1"/>
</dbReference>
<dbReference type="GO" id="GO:0006629">
    <property type="term" value="P:lipid metabolic process"/>
    <property type="evidence" value="ECO:0007669"/>
    <property type="project" value="InterPro"/>
</dbReference>
<dbReference type="PROSITE" id="PS01098">
    <property type="entry name" value="LIPASE_GDSL_SER"/>
    <property type="match status" value="1"/>
</dbReference>
<dbReference type="OrthoDB" id="45880at2759"/>
<evidence type="ECO:0000313" key="3">
    <source>
        <dbReference type="Proteomes" id="UP000198406"/>
    </source>
</evidence>
<comment type="caution">
    <text evidence="2">The sequence shown here is derived from an EMBL/GenBank/DDBJ whole genome shotgun (WGS) entry which is preliminary data.</text>
</comment>
<dbReference type="Gene3D" id="3.40.50.1110">
    <property type="entry name" value="SGNH hydrolase"/>
    <property type="match status" value="1"/>
</dbReference>
<dbReference type="InterPro" id="IPR013830">
    <property type="entry name" value="SGNH_hydro"/>
</dbReference>
<proteinExistence type="predicted"/>
<sequence>MSSLPPYGVFAFGDSLTAGTSGYELHPYAPYLETAINSRGGINERQVIVRHRGLPGWTAKEMLNNVDDGRAGLRAAIRNIKNPSLSLVIILAGTNDMGYGFNEQDITENILKLHQVCYDEGVPRTIAIGIPPSGYQSVHADAARLATTITSNLKKFCHENPERAAFHPFPFPFVKDGENWDADTLHFSRKGYQTLGESLVNVVIEALKAR</sequence>
<accession>A0A1Z5KFF9</accession>
<dbReference type="InterPro" id="IPR036514">
    <property type="entry name" value="SGNH_hydro_sf"/>
</dbReference>
<protein>
    <recommendedName>
        <fullName evidence="1">SGNH hydrolase-type esterase domain-containing protein</fullName>
    </recommendedName>
</protein>
<keyword evidence="3" id="KW-1185">Reference proteome</keyword>
<organism evidence="2 3">
    <name type="scientific">Fistulifera solaris</name>
    <name type="common">Oleaginous diatom</name>
    <dbReference type="NCBI Taxonomy" id="1519565"/>
    <lineage>
        <taxon>Eukaryota</taxon>
        <taxon>Sar</taxon>
        <taxon>Stramenopiles</taxon>
        <taxon>Ochrophyta</taxon>
        <taxon>Bacillariophyta</taxon>
        <taxon>Bacillariophyceae</taxon>
        <taxon>Bacillariophycidae</taxon>
        <taxon>Naviculales</taxon>
        <taxon>Naviculaceae</taxon>
        <taxon>Fistulifera</taxon>
    </lineage>
</organism>
<gene>
    <name evidence="2" type="ORF">FisN_2Lh318</name>
</gene>
<dbReference type="InterPro" id="IPR008265">
    <property type="entry name" value="Lipase_GDSL_AS"/>
</dbReference>
<dbReference type="InParanoid" id="A0A1Z5KFF9"/>
<dbReference type="GO" id="GO:0016298">
    <property type="term" value="F:lipase activity"/>
    <property type="evidence" value="ECO:0007669"/>
    <property type="project" value="InterPro"/>
</dbReference>
<dbReference type="InterPro" id="IPR051532">
    <property type="entry name" value="Ester_Hydrolysis_Enzymes"/>
</dbReference>
<dbReference type="CDD" id="cd00229">
    <property type="entry name" value="SGNH_hydrolase"/>
    <property type="match status" value="1"/>
</dbReference>
<dbReference type="Pfam" id="PF13472">
    <property type="entry name" value="Lipase_GDSL_2"/>
    <property type="match status" value="1"/>
</dbReference>
<dbReference type="EMBL" id="BDSP01000218">
    <property type="protein sequence ID" value="GAX25033.1"/>
    <property type="molecule type" value="Genomic_DNA"/>
</dbReference>
<name>A0A1Z5KFF9_FISSO</name>
<dbReference type="AlphaFoldDB" id="A0A1Z5KFF9"/>
<dbReference type="Proteomes" id="UP000198406">
    <property type="component" value="Unassembled WGS sequence"/>
</dbReference>
<dbReference type="SUPFAM" id="SSF52266">
    <property type="entry name" value="SGNH hydrolase"/>
    <property type="match status" value="1"/>
</dbReference>
<feature type="domain" description="SGNH hydrolase-type esterase" evidence="1">
    <location>
        <begin position="11"/>
        <end position="193"/>
    </location>
</feature>